<feature type="transmembrane region" description="Helical" evidence="21">
    <location>
        <begin position="97"/>
        <end position="116"/>
    </location>
</feature>
<keyword evidence="8 21" id="KW-0997">Cell inner membrane</keyword>
<sequence length="122" mass="13183">MKARQQGLARVLKAIGYSWQGLKSTWQTEAAFREELPIAAVLIPLALWLDVSAAETALLILTVVLVLIIELINSGIEAVVDRIGPELHELSGKAKDVGSAAVFLMLLVTALTWGLIVGGRYF</sequence>
<dbReference type="PANTHER" id="PTHR34299:SF1">
    <property type="entry name" value="DIACYLGLYCEROL KINASE"/>
    <property type="match status" value="1"/>
</dbReference>
<keyword evidence="9 21" id="KW-0808">Transferase</keyword>
<dbReference type="GO" id="GO:0004143">
    <property type="term" value="F:ATP-dependent diacylglycerol kinase activity"/>
    <property type="evidence" value="ECO:0007669"/>
    <property type="project" value="UniProtKB-EC"/>
</dbReference>
<feature type="transmembrane region" description="Helical" evidence="21">
    <location>
        <begin position="57"/>
        <end position="76"/>
    </location>
</feature>
<dbReference type="InterPro" id="IPR033718">
    <property type="entry name" value="DAGK_prok"/>
</dbReference>
<dbReference type="EC" id="2.7.1.107" evidence="4 21"/>
<evidence type="ECO:0000256" key="10">
    <source>
        <dbReference type="ARBA" id="ARBA00022692"/>
    </source>
</evidence>
<evidence type="ECO:0000313" key="23">
    <source>
        <dbReference type="Proteomes" id="UP001595840"/>
    </source>
</evidence>
<comment type="catalytic activity">
    <reaction evidence="21">
        <text>a 1,2-diacyl-sn-glycerol + ATP = a 1,2-diacyl-sn-glycero-3-phosphate + ADP + H(+)</text>
        <dbReference type="Rhea" id="RHEA:10272"/>
        <dbReference type="ChEBI" id="CHEBI:15378"/>
        <dbReference type="ChEBI" id="CHEBI:17815"/>
        <dbReference type="ChEBI" id="CHEBI:30616"/>
        <dbReference type="ChEBI" id="CHEBI:58608"/>
        <dbReference type="ChEBI" id="CHEBI:456216"/>
        <dbReference type="EC" id="2.7.1.107"/>
    </reaction>
</comment>
<keyword evidence="10 21" id="KW-0812">Transmembrane</keyword>
<evidence type="ECO:0000256" key="9">
    <source>
        <dbReference type="ARBA" id="ARBA00022679"/>
    </source>
</evidence>
<keyword evidence="11" id="KW-0479">Metal-binding</keyword>
<comment type="function">
    <text evidence="21">Catalyzes the ATP-dependent phosphorylation of sn-l,2-diacylglycerol (DAG) to phosphatidic acid. Involved in the recycling of diacylglycerol produced as a by-product during membrane-derived oligosaccharide (MDO) biosynthesis.</text>
</comment>
<keyword evidence="12 21" id="KW-0547">Nucleotide-binding</keyword>
<keyword evidence="18 21" id="KW-0472">Membrane</keyword>
<reference evidence="23" key="1">
    <citation type="journal article" date="2019" name="Int. J. Syst. Evol. Microbiol.">
        <title>The Global Catalogue of Microorganisms (GCM) 10K type strain sequencing project: providing services to taxonomists for standard genome sequencing and annotation.</title>
        <authorList>
            <consortium name="The Broad Institute Genomics Platform"/>
            <consortium name="The Broad Institute Genome Sequencing Center for Infectious Disease"/>
            <person name="Wu L."/>
            <person name="Ma J."/>
        </authorList>
    </citation>
    <scope>NUCLEOTIDE SEQUENCE [LARGE SCALE GENOMIC DNA]</scope>
    <source>
        <strain evidence="23">CECT 8570</strain>
    </source>
</reference>
<comment type="similarity">
    <text evidence="3 21">Belongs to the bacterial diacylglycerol kinase family.</text>
</comment>
<evidence type="ECO:0000256" key="12">
    <source>
        <dbReference type="ARBA" id="ARBA00022741"/>
    </source>
</evidence>
<keyword evidence="6" id="KW-1003">Cell membrane</keyword>
<name>A0ABV8UZF3_9GAMM</name>
<dbReference type="InterPro" id="IPR000829">
    <property type="entry name" value="DAGK"/>
</dbReference>
<evidence type="ECO:0000256" key="20">
    <source>
        <dbReference type="ARBA" id="ARBA00023264"/>
    </source>
</evidence>
<keyword evidence="13 21" id="KW-0418">Kinase</keyword>
<comment type="caution">
    <text evidence="22">The sequence shown here is derived from an EMBL/GenBank/DDBJ whole genome shotgun (WGS) entry which is preliminary data.</text>
</comment>
<protein>
    <recommendedName>
        <fullName evidence="5 21">Diacylglycerol kinase</fullName>
        <ecNumber evidence="4 21">2.7.1.107</ecNumber>
    </recommendedName>
</protein>
<accession>A0ABV8UZF3</accession>
<evidence type="ECO:0000256" key="11">
    <source>
        <dbReference type="ARBA" id="ARBA00022723"/>
    </source>
</evidence>
<evidence type="ECO:0000256" key="4">
    <source>
        <dbReference type="ARBA" id="ARBA00012133"/>
    </source>
</evidence>
<evidence type="ECO:0000256" key="17">
    <source>
        <dbReference type="ARBA" id="ARBA00023098"/>
    </source>
</evidence>
<keyword evidence="7" id="KW-0444">Lipid biosynthesis</keyword>
<keyword evidence="14 21" id="KW-0067">ATP-binding</keyword>
<dbReference type="CDD" id="cd14264">
    <property type="entry name" value="DAGK_IM"/>
    <property type="match status" value="1"/>
</dbReference>
<keyword evidence="16 21" id="KW-1133">Transmembrane helix</keyword>
<evidence type="ECO:0000256" key="14">
    <source>
        <dbReference type="ARBA" id="ARBA00022840"/>
    </source>
</evidence>
<dbReference type="PANTHER" id="PTHR34299">
    <property type="entry name" value="DIACYLGLYCEROL KINASE"/>
    <property type="match status" value="1"/>
</dbReference>
<evidence type="ECO:0000256" key="2">
    <source>
        <dbReference type="ARBA" id="ARBA00004429"/>
    </source>
</evidence>
<evidence type="ECO:0000256" key="15">
    <source>
        <dbReference type="ARBA" id="ARBA00022842"/>
    </source>
</evidence>
<evidence type="ECO:0000256" key="18">
    <source>
        <dbReference type="ARBA" id="ARBA00023136"/>
    </source>
</evidence>
<evidence type="ECO:0000256" key="21">
    <source>
        <dbReference type="RuleBase" id="RU363065"/>
    </source>
</evidence>
<evidence type="ECO:0000256" key="16">
    <source>
        <dbReference type="ARBA" id="ARBA00022989"/>
    </source>
</evidence>
<comment type="cofactor">
    <cofactor evidence="1">
        <name>Mg(2+)</name>
        <dbReference type="ChEBI" id="CHEBI:18420"/>
    </cofactor>
</comment>
<evidence type="ECO:0000256" key="6">
    <source>
        <dbReference type="ARBA" id="ARBA00022475"/>
    </source>
</evidence>
<proteinExistence type="inferred from homology"/>
<dbReference type="Pfam" id="PF01219">
    <property type="entry name" value="DAGK_prokar"/>
    <property type="match status" value="1"/>
</dbReference>
<keyword evidence="19" id="KW-0594">Phospholipid biosynthesis</keyword>
<dbReference type="Gene3D" id="1.10.287.3610">
    <property type="match status" value="1"/>
</dbReference>
<evidence type="ECO:0000256" key="3">
    <source>
        <dbReference type="ARBA" id="ARBA00005967"/>
    </source>
</evidence>
<comment type="subcellular location">
    <subcellularLocation>
        <location evidence="2 21">Cell inner membrane</location>
        <topology evidence="2 21">Multi-pass membrane protein</topology>
    </subcellularLocation>
</comment>
<dbReference type="Proteomes" id="UP001595840">
    <property type="component" value="Unassembled WGS sequence"/>
</dbReference>
<evidence type="ECO:0000256" key="19">
    <source>
        <dbReference type="ARBA" id="ARBA00023209"/>
    </source>
</evidence>
<dbReference type="InterPro" id="IPR036945">
    <property type="entry name" value="DAGK_sf"/>
</dbReference>
<evidence type="ECO:0000256" key="7">
    <source>
        <dbReference type="ARBA" id="ARBA00022516"/>
    </source>
</evidence>
<gene>
    <name evidence="22" type="ORF">ACFOX3_01445</name>
</gene>
<keyword evidence="17 21" id="KW-0443">Lipid metabolism</keyword>
<keyword evidence="23" id="KW-1185">Reference proteome</keyword>
<evidence type="ECO:0000256" key="13">
    <source>
        <dbReference type="ARBA" id="ARBA00022777"/>
    </source>
</evidence>
<dbReference type="RefSeq" id="WP_290261915.1">
    <property type="nucleotide sequence ID" value="NZ_JAUFQG010000004.1"/>
</dbReference>
<evidence type="ECO:0000313" key="22">
    <source>
        <dbReference type="EMBL" id="MFC4360943.1"/>
    </source>
</evidence>
<evidence type="ECO:0000256" key="1">
    <source>
        <dbReference type="ARBA" id="ARBA00001946"/>
    </source>
</evidence>
<keyword evidence="15" id="KW-0460">Magnesium</keyword>
<evidence type="ECO:0000256" key="5">
    <source>
        <dbReference type="ARBA" id="ARBA00017575"/>
    </source>
</evidence>
<comment type="caution">
    <text evidence="21">Lacks conserved residue(s) required for the propagation of feature annotation.</text>
</comment>
<organism evidence="22 23">
    <name type="scientific">Simiduia curdlanivorans</name>
    <dbReference type="NCBI Taxonomy" id="1492769"/>
    <lineage>
        <taxon>Bacteria</taxon>
        <taxon>Pseudomonadati</taxon>
        <taxon>Pseudomonadota</taxon>
        <taxon>Gammaproteobacteria</taxon>
        <taxon>Cellvibrionales</taxon>
        <taxon>Cellvibrionaceae</taxon>
        <taxon>Simiduia</taxon>
    </lineage>
</organism>
<dbReference type="EMBL" id="JBHSCX010000002">
    <property type="protein sequence ID" value="MFC4360943.1"/>
    <property type="molecule type" value="Genomic_DNA"/>
</dbReference>
<evidence type="ECO:0000256" key="8">
    <source>
        <dbReference type="ARBA" id="ARBA00022519"/>
    </source>
</evidence>
<keyword evidence="20 21" id="KW-1208">Phospholipid metabolism</keyword>